<proteinExistence type="predicted"/>
<sequence>MKVNILTKGLRSYNGIAFLTPLILNKKQLKKIGVEINFFTRISSKLTQCDVLILESKFFVGYWQNTDKLFTLLQSLKKQNKLYFFDIGDSSSSWVLGVLPFVDRLYKSYILKDKSLYMKSMYGGRIWTDYYHKNFNINDDNENDIPKFYADEKDLDKIHLSYGATLGNYSLDSVFWQNNLQAKLAKRLWFFRNLSVQKVKSSAFVKQQKENNLSARMSVNGYSQTVGFMRKKTSEIIKKFNAPTTFLNRSQYLSELANSKIVISPFGWGEMNYKDYEVAMAGSILLKPDFSHLETWPHIFNDTTVVQYDWDFSNLEDKIDEIINNYDNFIDYGVRLQEKYKHFVGTDEGQNEFCTYFKKILTD</sequence>
<evidence type="ECO:0008006" key="2">
    <source>
        <dbReference type="Google" id="ProtNLM"/>
    </source>
</evidence>
<name>A0A1W1CNW3_9ZZZZ</name>
<reference evidence="1" key="1">
    <citation type="submission" date="2016-10" db="EMBL/GenBank/DDBJ databases">
        <authorList>
            <person name="de Groot N.N."/>
        </authorList>
    </citation>
    <scope>NUCLEOTIDE SEQUENCE</scope>
</reference>
<gene>
    <name evidence="1" type="ORF">MNB_SUP05-5-831</name>
</gene>
<evidence type="ECO:0000313" key="1">
    <source>
        <dbReference type="EMBL" id="SFV67568.1"/>
    </source>
</evidence>
<dbReference type="AlphaFoldDB" id="A0A1W1CNW3"/>
<dbReference type="EMBL" id="FPHJ01000057">
    <property type="protein sequence ID" value="SFV67568.1"/>
    <property type="molecule type" value="Genomic_DNA"/>
</dbReference>
<protein>
    <recommendedName>
        <fullName evidence="2">Exostosin GT47 domain-containing protein</fullName>
    </recommendedName>
</protein>
<organism evidence="1">
    <name type="scientific">hydrothermal vent metagenome</name>
    <dbReference type="NCBI Taxonomy" id="652676"/>
    <lineage>
        <taxon>unclassified sequences</taxon>
        <taxon>metagenomes</taxon>
        <taxon>ecological metagenomes</taxon>
    </lineage>
</organism>
<accession>A0A1W1CNW3</accession>